<proteinExistence type="predicted"/>
<keyword evidence="2" id="KW-1185">Reference proteome</keyword>
<protein>
    <submittedName>
        <fullName evidence="1">Uncharacterized protein</fullName>
    </submittedName>
</protein>
<evidence type="ECO:0000313" key="1">
    <source>
        <dbReference type="EMBL" id="MBS2554651.1"/>
    </source>
</evidence>
<gene>
    <name evidence="1" type="ORF">KGQ19_48135</name>
</gene>
<dbReference type="Proteomes" id="UP000730482">
    <property type="component" value="Unassembled WGS sequence"/>
</dbReference>
<dbReference type="EMBL" id="JAAFYZ010000428">
    <property type="protein sequence ID" value="MBS2554651.1"/>
    <property type="molecule type" value="Genomic_DNA"/>
</dbReference>
<comment type="caution">
    <text evidence="1">The sequence shown here is derived from an EMBL/GenBank/DDBJ whole genome shotgun (WGS) entry which is preliminary data.</text>
</comment>
<dbReference type="RefSeq" id="WP_212022283.1">
    <property type="nucleotide sequence ID" value="NZ_JAAFYZ010000428.1"/>
</dbReference>
<evidence type="ECO:0000313" key="2">
    <source>
        <dbReference type="Proteomes" id="UP000730482"/>
    </source>
</evidence>
<name>A0ABS5L8G0_9ACTN</name>
<reference evidence="1 2" key="1">
    <citation type="submission" date="2020-02" db="EMBL/GenBank/DDBJ databases">
        <title>Acidophilic actinobacteria isolated from forest soil.</title>
        <authorList>
            <person name="Golinska P."/>
        </authorList>
    </citation>
    <scope>NUCLEOTIDE SEQUENCE [LARGE SCALE GENOMIC DNA]</scope>
    <source>
        <strain evidence="1 2">NL8</strain>
    </source>
</reference>
<organism evidence="1 2">
    <name type="scientific">Catenulispora pinistramenti</name>
    <dbReference type="NCBI Taxonomy" id="2705254"/>
    <lineage>
        <taxon>Bacteria</taxon>
        <taxon>Bacillati</taxon>
        <taxon>Actinomycetota</taxon>
        <taxon>Actinomycetes</taxon>
        <taxon>Catenulisporales</taxon>
        <taxon>Catenulisporaceae</taxon>
        <taxon>Catenulispora</taxon>
    </lineage>
</organism>
<sequence>MDVAGLEVTGPEAFSRTRAEGELTWTSGARCTLAAALTEDSATGDAALLCTSTAGGVTGLRAAIGGCGGALAGTTGVAVARR</sequence>
<accession>A0ABS5L8G0</accession>